<keyword evidence="10" id="KW-0175">Coiled coil</keyword>
<comment type="subcellular location">
    <subcellularLocation>
        <location evidence="2">Cytoplasm</location>
    </subcellularLocation>
    <subcellularLocation>
        <location evidence="1">Nucleus</location>
    </subcellularLocation>
</comment>
<dbReference type="Proteomes" id="UP000316726">
    <property type="component" value="Chromosome 3"/>
</dbReference>
<feature type="compositionally biased region" description="Basic and acidic residues" evidence="11">
    <location>
        <begin position="384"/>
        <end position="398"/>
    </location>
</feature>
<dbReference type="InterPro" id="IPR040168">
    <property type="entry name" value="Not2/3/5"/>
</dbReference>
<dbReference type="InterPro" id="IPR007207">
    <property type="entry name" value="Not_N"/>
</dbReference>
<feature type="domain" description="CCR4-Not complex component Not N-terminal" evidence="12">
    <location>
        <begin position="4"/>
        <end position="224"/>
    </location>
</feature>
<comment type="similarity">
    <text evidence="3">Belongs to the CNOT2/3/5 family.</text>
</comment>
<dbReference type="AlphaFoldDB" id="A0A5B8MGT9"/>
<accession>A0A5B8MGT9</accession>
<evidence type="ECO:0000256" key="9">
    <source>
        <dbReference type="ARBA" id="ARBA00023242"/>
    </source>
</evidence>
<dbReference type="GO" id="GO:0005737">
    <property type="term" value="C:cytoplasm"/>
    <property type="evidence" value="ECO:0007669"/>
    <property type="project" value="UniProtKB-SubCell"/>
</dbReference>
<feature type="region of interest" description="Disordered" evidence="11">
    <location>
        <begin position="235"/>
        <end position="406"/>
    </location>
</feature>
<proteinExistence type="inferred from homology"/>
<keyword evidence="7" id="KW-0805">Transcription regulation</keyword>
<evidence type="ECO:0000313" key="15">
    <source>
        <dbReference type="Proteomes" id="UP000316726"/>
    </source>
</evidence>
<protein>
    <submittedName>
        <fullName evidence="14">CCR4-NOT transcription complex protein</fullName>
    </submittedName>
</protein>
<keyword evidence="8" id="KW-0804">Transcription</keyword>
<feature type="compositionally biased region" description="Gly residues" evidence="11">
    <location>
        <begin position="360"/>
        <end position="377"/>
    </location>
</feature>
<gene>
    <name evidence="14" type="ORF">A3770_03p21350</name>
</gene>
<evidence type="ECO:0000256" key="4">
    <source>
        <dbReference type="ARBA" id="ARBA00022490"/>
    </source>
</evidence>
<name>A0A5B8MGT9_9CHLO</name>
<dbReference type="InterPro" id="IPR012270">
    <property type="entry name" value="CCR4-NOT_su3/5"/>
</dbReference>
<feature type="domain" description="NOT2/NOT3/NOT5 C-terminal" evidence="13">
    <location>
        <begin position="442"/>
        <end position="542"/>
    </location>
</feature>
<evidence type="ECO:0000256" key="7">
    <source>
        <dbReference type="ARBA" id="ARBA00023015"/>
    </source>
</evidence>
<dbReference type="PANTHER" id="PTHR23326">
    <property type="entry name" value="CCR4 NOT-RELATED"/>
    <property type="match status" value="1"/>
</dbReference>
<evidence type="ECO:0000256" key="3">
    <source>
        <dbReference type="ARBA" id="ARBA00007682"/>
    </source>
</evidence>
<evidence type="ECO:0000256" key="11">
    <source>
        <dbReference type="SAM" id="MobiDB-lite"/>
    </source>
</evidence>
<feature type="compositionally biased region" description="Basic and acidic residues" evidence="11">
    <location>
        <begin position="243"/>
        <end position="296"/>
    </location>
</feature>
<evidence type="ECO:0000259" key="12">
    <source>
        <dbReference type="Pfam" id="PF04065"/>
    </source>
</evidence>
<dbReference type="Pfam" id="PF04153">
    <property type="entry name" value="NOT2_3_5_C"/>
    <property type="match status" value="1"/>
</dbReference>
<dbReference type="STRING" id="1764295.A0A5B8MGT9"/>
<keyword evidence="9" id="KW-0539">Nucleus</keyword>
<keyword evidence="6" id="KW-0597">Phosphoprotein</keyword>
<evidence type="ECO:0000256" key="2">
    <source>
        <dbReference type="ARBA" id="ARBA00004496"/>
    </source>
</evidence>
<dbReference type="GO" id="GO:0006355">
    <property type="term" value="P:regulation of DNA-templated transcription"/>
    <property type="evidence" value="ECO:0007669"/>
    <property type="project" value="InterPro"/>
</dbReference>
<dbReference type="PIRSF" id="PIRSF005290">
    <property type="entry name" value="NOT_su_3_5"/>
    <property type="match status" value="1"/>
</dbReference>
<sequence length="544" mass="62606">MAAQRKLQQEIDKVLKKIKEGVDVFDNLWEQMQASEYQNQREKFESELKKEIKKLQRFRDQVKTWQASSDVKDKKPLLEARKAVEREMERFKAAEREGKTKAFSKEGLIKAASLDPKSKARQEVRDWVNSTVDKLNSQIDELDAELEASGSKKKKKSSRELEVEQYISRHREHIQKLESLLRLLDNEQLEPDDFADIRDFLDDYIERNQDDPEEFEDSMEYFYEGVADVMESAPLATVTSLTKKKDDKDKEDKKAKERQEKEEKERQEKVEREQREREQREKAAQAKAALEAEKAKAKAAMESTRMADAVEKRSQPSHPGAQRDHGATVMHGNTSKDGGQGGPANGGNGVSAGSTKHHGGMGSWNYGGSGLGAGGAGAFPQEARAAEPKDRQQRERGGKGQMPLLNSSFGSNLPSFRHNVHSIPQEQDRTWRNGSSRKATVKALTDPSCYERFDGETLFFAFYYQPGTYSQYLAARALKKKNWRFNKRHNAWFQRLKEPQYVTAEQEQGSYIWFDNHMFHEDGSRGWRPRVKENFVFEYSDLER</sequence>
<reference evidence="14 15" key="1">
    <citation type="submission" date="2018-07" db="EMBL/GenBank/DDBJ databases">
        <title>The complete nuclear genome of the prasinophyte Chloropicon primus (CCMP1205).</title>
        <authorList>
            <person name="Pombert J.-F."/>
            <person name="Otis C."/>
            <person name="Turmel M."/>
            <person name="Lemieux C."/>
        </authorList>
    </citation>
    <scope>NUCLEOTIDE SEQUENCE [LARGE SCALE GENOMIC DNA]</scope>
    <source>
        <strain evidence="14 15">CCMP1205</strain>
    </source>
</reference>
<evidence type="ECO:0000313" key="14">
    <source>
        <dbReference type="EMBL" id="QDZ19617.1"/>
    </source>
</evidence>
<dbReference type="EMBL" id="CP031036">
    <property type="protein sequence ID" value="QDZ19617.1"/>
    <property type="molecule type" value="Genomic_DNA"/>
</dbReference>
<dbReference type="InterPro" id="IPR038635">
    <property type="entry name" value="CCR4-NOT_su2/3/5_C_sf"/>
</dbReference>
<feature type="coiled-coil region" evidence="10">
    <location>
        <begin position="132"/>
        <end position="190"/>
    </location>
</feature>
<evidence type="ECO:0000256" key="1">
    <source>
        <dbReference type="ARBA" id="ARBA00004123"/>
    </source>
</evidence>
<dbReference type="OrthoDB" id="293823at2759"/>
<dbReference type="InterPro" id="IPR007282">
    <property type="entry name" value="NOT2/3/5_C"/>
</dbReference>
<dbReference type="GO" id="GO:0030015">
    <property type="term" value="C:CCR4-NOT core complex"/>
    <property type="evidence" value="ECO:0007669"/>
    <property type="project" value="InterPro"/>
</dbReference>
<feature type="coiled-coil region" evidence="10">
    <location>
        <begin position="34"/>
        <end position="97"/>
    </location>
</feature>
<keyword evidence="4" id="KW-0963">Cytoplasm</keyword>
<feature type="compositionally biased region" description="Gly residues" evidence="11">
    <location>
        <begin position="338"/>
        <end position="350"/>
    </location>
</feature>
<dbReference type="GO" id="GO:0005634">
    <property type="term" value="C:nucleus"/>
    <property type="evidence" value="ECO:0007669"/>
    <property type="project" value="UniProtKB-SubCell"/>
</dbReference>
<evidence type="ECO:0000256" key="10">
    <source>
        <dbReference type="SAM" id="Coils"/>
    </source>
</evidence>
<evidence type="ECO:0000256" key="6">
    <source>
        <dbReference type="ARBA" id="ARBA00022553"/>
    </source>
</evidence>
<keyword evidence="5" id="KW-0678">Repressor</keyword>
<evidence type="ECO:0000256" key="8">
    <source>
        <dbReference type="ARBA" id="ARBA00023163"/>
    </source>
</evidence>
<evidence type="ECO:0000259" key="13">
    <source>
        <dbReference type="Pfam" id="PF04153"/>
    </source>
</evidence>
<dbReference type="Gene3D" id="2.30.30.1020">
    <property type="entry name" value="CCR4-NOT complex subunit 2/3/5, C-terminal domain"/>
    <property type="match status" value="1"/>
</dbReference>
<evidence type="ECO:0000256" key="5">
    <source>
        <dbReference type="ARBA" id="ARBA00022491"/>
    </source>
</evidence>
<organism evidence="14 15">
    <name type="scientific">Chloropicon primus</name>
    <dbReference type="NCBI Taxonomy" id="1764295"/>
    <lineage>
        <taxon>Eukaryota</taxon>
        <taxon>Viridiplantae</taxon>
        <taxon>Chlorophyta</taxon>
        <taxon>Chloropicophyceae</taxon>
        <taxon>Chloropicales</taxon>
        <taxon>Chloropicaceae</taxon>
        <taxon>Chloropicon</taxon>
    </lineage>
</organism>
<keyword evidence="15" id="KW-1185">Reference proteome</keyword>
<dbReference type="Pfam" id="PF04065">
    <property type="entry name" value="Not3"/>
    <property type="match status" value="1"/>
</dbReference>